<dbReference type="RefSeq" id="WP_111920931.1">
    <property type="nucleotide sequence ID" value="NZ_CAUWHR010000010.1"/>
</dbReference>
<evidence type="ECO:0000256" key="5">
    <source>
        <dbReference type="SAM" id="MobiDB-lite"/>
    </source>
</evidence>
<proteinExistence type="predicted"/>
<dbReference type="OrthoDB" id="9794294at2"/>
<name>A0A2Z4UEV9_9FIRM</name>
<dbReference type="InterPro" id="IPR002502">
    <property type="entry name" value="Amidase_domain"/>
</dbReference>
<dbReference type="GO" id="GO:0009253">
    <property type="term" value="P:peptidoglycan catabolic process"/>
    <property type="evidence" value="ECO:0007669"/>
    <property type="project" value="InterPro"/>
</dbReference>
<evidence type="ECO:0000256" key="1">
    <source>
        <dbReference type="ARBA" id="ARBA00001561"/>
    </source>
</evidence>
<gene>
    <name evidence="8" type="ORF">DQQ01_12140</name>
</gene>
<dbReference type="PANTHER" id="PTHR30417:SF1">
    <property type="entry name" value="N-ACETYLMURAMOYL-L-ALANINE AMIDASE AMID"/>
    <property type="match status" value="1"/>
</dbReference>
<feature type="transmembrane region" description="Helical" evidence="6">
    <location>
        <begin position="31"/>
        <end position="49"/>
    </location>
</feature>
<keyword evidence="6" id="KW-1133">Transmembrane helix</keyword>
<dbReference type="InterPro" id="IPR036505">
    <property type="entry name" value="Amidase/PGRP_sf"/>
</dbReference>
<evidence type="ECO:0000256" key="4">
    <source>
        <dbReference type="ARBA" id="ARBA00023316"/>
    </source>
</evidence>
<evidence type="ECO:0000259" key="7">
    <source>
        <dbReference type="SMART" id="SM00644"/>
    </source>
</evidence>
<dbReference type="PANTHER" id="PTHR30417">
    <property type="entry name" value="N-ACETYLMURAMOYL-L-ALANINE AMIDASE AMID"/>
    <property type="match status" value="1"/>
</dbReference>
<dbReference type="Gene3D" id="3.40.80.10">
    <property type="entry name" value="Peptidoglycan recognition protein-like"/>
    <property type="match status" value="1"/>
</dbReference>
<dbReference type="CDD" id="cd06583">
    <property type="entry name" value="PGRP"/>
    <property type="match status" value="1"/>
</dbReference>
<dbReference type="SMART" id="SM00644">
    <property type="entry name" value="Ami_2"/>
    <property type="match status" value="1"/>
</dbReference>
<dbReference type="EC" id="3.5.1.28" evidence="2"/>
<keyword evidence="9" id="KW-1185">Reference proteome</keyword>
<sequence>MFGRKRHRESADLESRRELRRQKRKRERRRHILLFLAAVFTVILIFFLGNKVREQIQERRLLKARNESFVGAPPFEVDLLEPNEYSRPGTPLKKIKGIVVHYTANPGTTAKNNRDYFQGLKDSHETKVSSHFVVGIEGEIVQCIPSTEIAYASNSRNEDTLSIECCHLDETGAFTDATYISLVRLTGWLCYRFNLTSEDVIRHYDVTGKNCPKYYVENPGKWEKFKKDVEKQIREVEKEAEKAENP</sequence>
<dbReference type="EMBL" id="CP030280">
    <property type="protein sequence ID" value="AWY99497.1"/>
    <property type="molecule type" value="Genomic_DNA"/>
</dbReference>
<dbReference type="Proteomes" id="UP000250003">
    <property type="component" value="Chromosome"/>
</dbReference>
<dbReference type="GO" id="GO:0009254">
    <property type="term" value="P:peptidoglycan turnover"/>
    <property type="evidence" value="ECO:0007669"/>
    <property type="project" value="TreeGrafter"/>
</dbReference>
<evidence type="ECO:0000256" key="3">
    <source>
        <dbReference type="ARBA" id="ARBA00022801"/>
    </source>
</evidence>
<dbReference type="InterPro" id="IPR051206">
    <property type="entry name" value="NAMLAA_amidase_2"/>
</dbReference>
<dbReference type="KEGG" id="blau:DQQ01_12140"/>
<feature type="region of interest" description="Disordered" evidence="5">
    <location>
        <begin position="1"/>
        <end position="22"/>
    </location>
</feature>
<dbReference type="GO" id="GO:0008745">
    <property type="term" value="F:N-acetylmuramoyl-L-alanine amidase activity"/>
    <property type="evidence" value="ECO:0007669"/>
    <property type="project" value="UniProtKB-EC"/>
</dbReference>
<keyword evidence="3" id="KW-0378">Hydrolase</keyword>
<organism evidence="8 9">
    <name type="scientific">Blautia argi</name>
    <dbReference type="NCBI Taxonomy" id="1912897"/>
    <lineage>
        <taxon>Bacteria</taxon>
        <taxon>Bacillati</taxon>
        <taxon>Bacillota</taxon>
        <taxon>Clostridia</taxon>
        <taxon>Lachnospirales</taxon>
        <taxon>Lachnospiraceae</taxon>
        <taxon>Blautia</taxon>
    </lineage>
</organism>
<protein>
    <recommendedName>
        <fullName evidence="2">N-acetylmuramoyl-L-alanine amidase</fullName>
        <ecNumber evidence="2">3.5.1.28</ecNumber>
    </recommendedName>
</protein>
<dbReference type="Pfam" id="PF01510">
    <property type="entry name" value="Amidase_2"/>
    <property type="match status" value="1"/>
</dbReference>
<dbReference type="GO" id="GO:0071555">
    <property type="term" value="P:cell wall organization"/>
    <property type="evidence" value="ECO:0007669"/>
    <property type="project" value="UniProtKB-KW"/>
</dbReference>
<evidence type="ECO:0000313" key="8">
    <source>
        <dbReference type="EMBL" id="AWY99497.1"/>
    </source>
</evidence>
<dbReference type="AlphaFoldDB" id="A0A2Z4UEV9"/>
<feature type="domain" description="N-acetylmuramoyl-L-alanine amidase" evidence="7">
    <location>
        <begin position="85"/>
        <end position="220"/>
    </location>
</feature>
<dbReference type="SUPFAM" id="SSF55846">
    <property type="entry name" value="N-acetylmuramoyl-L-alanine amidase-like"/>
    <property type="match status" value="1"/>
</dbReference>
<evidence type="ECO:0000256" key="6">
    <source>
        <dbReference type="SAM" id="Phobius"/>
    </source>
</evidence>
<keyword evidence="6" id="KW-0812">Transmembrane</keyword>
<keyword evidence="6" id="KW-0472">Membrane</keyword>
<comment type="catalytic activity">
    <reaction evidence="1">
        <text>Hydrolyzes the link between N-acetylmuramoyl residues and L-amino acid residues in certain cell-wall glycopeptides.</text>
        <dbReference type="EC" id="3.5.1.28"/>
    </reaction>
</comment>
<reference evidence="9" key="1">
    <citation type="submission" date="2018-06" db="EMBL/GenBank/DDBJ databases">
        <title>Description of Blautia argi sp. nov., a new anaerobic isolated from dog feces.</title>
        <authorList>
            <person name="Chang Y.-H."/>
            <person name="Paek J."/>
            <person name="Shin Y."/>
        </authorList>
    </citation>
    <scope>NUCLEOTIDE SEQUENCE [LARGE SCALE GENOMIC DNA]</scope>
    <source>
        <strain evidence="9">KCTC 15426</strain>
    </source>
</reference>
<evidence type="ECO:0000256" key="2">
    <source>
        <dbReference type="ARBA" id="ARBA00011901"/>
    </source>
</evidence>
<evidence type="ECO:0000313" key="9">
    <source>
        <dbReference type="Proteomes" id="UP000250003"/>
    </source>
</evidence>
<keyword evidence="4" id="KW-0961">Cell wall biogenesis/degradation</keyword>
<accession>A0A2Z4UEV9</accession>